<gene>
    <name evidence="2" type="ORF">H9Q10_01710</name>
</gene>
<proteinExistence type="predicted"/>
<keyword evidence="3" id="KW-1185">Reference proteome</keyword>
<evidence type="ECO:0000313" key="2">
    <source>
        <dbReference type="EMBL" id="MBH5328390.1"/>
    </source>
</evidence>
<dbReference type="EMBL" id="JACSGR010000001">
    <property type="protein sequence ID" value="MBH5328390.1"/>
    <property type="molecule type" value="Genomic_DNA"/>
</dbReference>
<accession>A0ABS0N7Y2</accession>
<feature type="coiled-coil region" evidence="1">
    <location>
        <begin position="280"/>
        <end position="314"/>
    </location>
</feature>
<name>A0ABS0N7Y2_9NEIS</name>
<organism evidence="2 3">
    <name type="scientific">Eikenella glucosivorans</name>
    <dbReference type="NCBI Taxonomy" id="2766967"/>
    <lineage>
        <taxon>Bacteria</taxon>
        <taxon>Pseudomonadati</taxon>
        <taxon>Pseudomonadota</taxon>
        <taxon>Betaproteobacteria</taxon>
        <taxon>Neisseriales</taxon>
        <taxon>Neisseriaceae</taxon>
        <taxon>Eikenella</taxon>
    </lineage>
</organism>
<sequence length="854" mass="92408">MKPRIYRLSEEKPRCRRVLSAAATPPLSGKQTSWVTITRTGSFTDPRYGPFEITSPMLLSMVKNFDEQVVGQEIYIDVNHKPGDGAAAKILKLRVEGTRLRALAEWTDYGLKAVRERGFTYLSAEFADNWQDNEGGAFHGPTLLGAGLTVRPVIKRLDPITLSCESGGDTLILAELADDLMKKARANMDKLKEFLKKLAESGYSAKVQAQVKKLAEAAVDENTGEEKAAAVIAELEGMAKTLAAAEDEGKKAAAPAAAATPAAPTAAQAQAAAPAKTLSEDELEALVAKKLAEAEQAKAQQAQAREANEKLLAEEIGKAEGLSDELKKELAEGAKALLSDHATEAQVKQLAQHQINMGNRMAAASSLAAMGYSVAGSPHITVPDEGAKQLSQIYQDRLKQSTLSGSLNFTDQDSPFAKKVLSEFDRIFARELHAERKLLSGGEMDMNRSQLPYGVQREVIRQALHDLNVLQLVQTLTDFSANQTTQIPYEERDLAPVYNDGMVFEGQPIPFAGVSQKMDLAYINQMKLALSVTNEVVHFTRASVINWDALGRNIETNARILRELVARRLINEIQRASDSYAAVAITDETVTPNATSGIFKTAKFPVVRPHQNLTLQGAAVGEAENPITIKIGATVVKAYDGTNAQPAGDYFRIVDLNQGIFQLVNQLGAPKAGATGVKISYSQATNIVLFNLDVASGNTLEKHLNGLLREVGAAKASMSGQRYEHVDYLLMSPVLNDTISNAEQFVVSLKRNGSDTTGGGDLMKIKDIPAYSTNAPHTDMGDGRIIMGVRGNTSYTVAKPFSTGDLFEITNAQGQPLGKKVAYGEEYNAIHTPKPVRHRSISVVVYSKTSRDAI</sequence>
<reference evidence="2 3" key="1">
    <citation type="submission" date="2020-09" db="EMBL/GenBank/DDBJ databases">
        <title>Eikenella S3660 sp. nov., isolated from a throat swab.</title>
        <authorList>
            <person name="Buhl M."/>
        </authorList>
    </citation>
    <scope>NUCLEOTIDE SEQUENCE [LARGE SCALE GENOMIC DNA]</scope>
    <source>
        <strain evidence="2 3">S3360</strain>
    </source>
</reference>
<comment type="caution">
    <text evidence="2">The sequence shown here is derived from an EMBL/GenBank/DDBJ whole genome shotgun (WGS) entry which is preliminary data.</text>
</comment>
<dbReference type="Proteomes" id="UP000768471">
    <property type="component" value="Unassembled WGS sequence"/>
</dbReference>
<dbReference type="RefSeq" id="WP_197902294.1">
    <property type="nucleotide sequence ID" value="NZ_JACSGR010000001.1"/>
</dbReference>
<keyword evidence="1" id="KW-0175">Coiled coil</keyword>
<evidence type="ECO:0000313" key="3">
    <source>
        <dbReference type="Proteomes" id="UP000768471"/>
    </source>
</evidence>
<evidence type="ECO:0000256" key="1">
    <source>
        <dbReference type="SAM" id="Coils"/>
    </source>
</evidence>
<protein>
    <submittedName>
        <fullName evidence="2">Uncharacterized protein</fullName>
    </submittedName>
</protein>